<name>A0A974DCR1_XENLA</name>
<proteinExistence type="predicted"/>
<sequence length="72" mass="8529">MFIYIFTQNLFILKCLLTKVNNPTLATLYLYLIAYIVFLISYFYLIWDVSSPVISFLNKVPLVWWQCLNLVG</sequence>
<dbReference type="AlphaFoldDB" id="A0A974DCR1"/>
<gene>
    <name evidence="2" type="ORF">XELAEV_18018312mg</name>
</gene>
<evidence type="ECO:0000313" key="3">
    <source>
        <dbReference type="Proteomes" id="UP000694892"/>
    </source>
</evidence>
<evidence type="ECO:0000256" key="1">
    <source>
        <dbReference type="SAM" id="Phobius"/>
    </source>
</evidence>
<dbReference type="Proteomes" id="UP000694892">
    <property type="component" value="Chromosome 3L"/>
</dbReference>
<protein>
    <submittedName>
        <fullName evidence="2">Uncharacterized protein</fullName>
    </submittedName>
</protein>
<evidence type="ECO:0000313" key="2">
    <source>
        <dbReference type="EMBL" id="OCT89693.1"/>
    </source>
</evidence>
<keyword evidence="1" id="KW-0812">Transmembrane</keyword>
<dbReference type="EMBL" id="CM004470">
    <property type="protein sequence ID" value="OCT89693.1"/>
    <property type="molecule type" value="Genomic_DNA"/>
</dbReference>
<accession>A0A974DCR1</accession>
<organism evidence="2 3">
    <name type="scientific">Xenopus laevis</name>
    <name type="common">African clawed frog</name>
    <dbReference type="NCBI Taxonomy" id="8355"/>
    <lineage>
        <taxon>Eukaryota</taxon>
        <taxon>Metazoa</taxon>
        <taxon>Chordata</taxon>
        <taxon>Craniata</taxon>
        <taxon>Vertebrata</taxon>
        <taxon>Euteleostomi</taxon>
        <taxon>Amphibia</taxon>
        <taxon>Batrachia</taxon>
        <taxon>Anura</taxon>
        <taxon>Pipoidea</taxon>
        <taxon>Pipidae</taxon>
        <taxon>Xenopodinae</taxon>
        <taxon>Xenopus</taxon>
        <taxon>Xenopus</taxon>
    </lineage>
</organism>
<reference evidence="3" key="1">
    <citation type="journal article" date="2016" name="Nature">
        <title>Genome evolution in the allotetraploid frog Xenopus laevis.</title>
        <authorList>
            <person name="Session A.M."/>
            <person name="Uno Y."/>
            <person name="Kwon T."/>
            <person name="Chapman J.A."/>
            <person name="Toyoda A."/>
            <person name="Takahashi S."/>
            <person name="Fukui A."/>
            <person name="Hikosaka A."/>
            <person name="Suzuki A."/>
            <person name="Kondo M."/>
            <person name="van Heeringen S.J."/>
            <person name="Quigley I."/>
            <person name="Heinz S."/>
            <person name="Ogino H."/>
            <person name="Ochi H."/>
            <person name="Hellsten U."/>
            <person name="Lyons J.B."/>
            <person name="Simakov O."/>
            <person name="Putnam N."/>
            <person name="Stites J."/>
            <person name="Kuroki Y."/>
            <person name="Tanaka T."/>
            <person name="Michiue T."/>
            <person name="Watanabe M."/>
            <person name="Bogdanovic O."/>
            <person name="Lister R."/>
            <person name="Georgiou G."/>
            <person name="Paranjpe S.S."/>
            <person name="van Kruijsbergen I."/>
            <person name="Shu S."/>
            <person name="Carlson J."/>
            <person name="Kinoshita T."/>
            <person name="Ohta Y."/>
            <person name="Mawaribuchi S."/>
            <person name="Jenkins J."/>
            <person name="Grimwood J."/>
            <person name="Schmutz J."/>
            <person name="Mitros T."/>
            <person name="Mozaffari S.V."/>
            <person name="Suzuki Y."/>
            <person name="Haramoto Y."/>
            <person name="Yamamoto T.S."/>
            <person name="Takagi C."/>
            <person name="Heald R."/>
            <person name="Miller K."/>
            <person name="Haudenschild C."/>
            <person name="Kitzman J."/>
            <person name="Nakayama T."/>
            <person name="Izutsu Y."/>
            <person name="Robert J."/>
            <person name="Fortriede J."/>
            <person name="Burns K."/>
            <person name="Lotay V."/>
            <person name="Karimi K."/>
            <person name="Yasuoka Y."/>
            <person name="Dichmann D.S."/>
            <person name="Flajnik M.F."/>
            <person name="Houston D.W."/>
            <person name="Shendure J."/>
            <person name="DuPasquier L."/>
            <person name="Vize P.D."/>
            <person name="Zorn A.M."/>
            <person name="Ito M."/>
            <person name="Marcotte E.M."/>
            <person name="Wallingford J.B."/>
            <person name="Ito Y."/>
            <person name="Asashima M."/>
            <person name="Ueno N."/>
            <person name="Matsuda Y."/>
            <person name="Veenstra G.J."/>
            <person name="Fujiyama A."/>
            <person name="Harland R.M."/>
            <person name="Taira M."/>
            <person name="Rokhsar D.S."/>
        </authorList>
    </citation>
    <scope>NUCLEOTIDE SEQUENCE [LARGE SCALE GENOMIC DNA]</scope>
    <source>
        <strain evidence="3">J</strain>
    </source>
</reference>
<feature type="transmembrane region" description="Helical" evidence="1">
    <location>
        <begin position="28"/>
        <end position="47"/>
    </location>
</feature>
<keyword evidence="1" id="KW-0472">Membrane</keyword>
<keyword evidence="1" id="KW-1133">Transmembrane helix</keyword>